<dbReference type="Pfam" id="PF00106">
    <property type="entry name" value="adh_short"/>
    <property type="match status" value="1"/>
</dbReference>
<evidence type="ECO:0000256" key="1">
    <source>
        <dbReference type="ARBA" id="ARBA00023002"/>
    </source>
</evidence>
<protein>
    <recommendedName>
        <fullName evidence="5">Retinol dehydrogenase 13</fullName>
    </recommendedName>
</protein>
<proteinExistence type="inferred from homology"/>
<organism evidence="3 4">
    <name type="scientific">Daphnia galeata</name>
    <dbReference type="NCBI Taxonomy" id="27404"/>
    <lineage>
        <taxon>Eukaryota</taxon>
        <taxon>Metazoa</taxon>
        <taxon>Ecdysozoa</taxon>
        <taxon>Arthropoda</taxon>
        <taxon>Crustacea</taxon>
        <taxon>Branchiopoda</taxon>
        <taxon>Diplostraca</taxon>
        <taxon>Cladocera</taxon>
        <taxon>Anomopoda</taxon>
        <taxon>Daphniidae</taxon>
        <taxon>Daphnia</taxon>
    </lineage>
</organism>
<dbReference type="PRINTS" id="PR00080">
    <property type="entry name" value="SDRFAMILY"/>
</dbReference>
<sequence>MKIPTPYLWFSAVGAVSGGIILTKEYFNGIRYEGKEKLDGKIVIITGATDGIGKETAKDLAKRGAKVFMASRDMKKCEEIRKEFVLESGNKYIYCRKCDLASQESIRQFASRFNSEESRLDILINNAGVMRCPRSLTSEGIEMQLGVNHFGHFLLTHLLLDKLKQSTPSRIINVSSVAHLRGKIDFQDLNSEKKYDPAEAYEQSKLANVLFTHELAKRLEGTGVTVNALHPGIVNTNIARHMSFVNSWFASVILKPLTWPFIRTPQRGAQTTLYAALDPSLEKVTGKYFSNCEEVQAAPQALDDEVARKLYLTSLRWTRLN</sequence>
<dbReference type="OrthoDB" id="191139at2759"/>
<comment type="similarity">
    <text evidence="2">Belongs to the short-chain dehydrogenases/reductases (SDR) family.</text>
</comment>
<dbReference type="InterPro" id="IPR036291">
    <property type="entry name" value="NAD(P)-bd_dom_sf"/>
</dbReference>
<dbReference type="SUPFAM" id="SSF51735">
    <property type="entry name" value="NAD(P)-binding Rossmann-fold domains"/>
    <property type="match status" value="1"/>
</dbReference>
<dbReference type="Gene3D" id="3.40.50.720">
    <property type="entry name" value="NAD(P)-binding Rossmann-like Domain"/>
    <property type="match status" value="1"/>
</dbReference>
<dbReference type="PANTHER" id="PTHR43157:SF31">
    <property type="entry name" value="PHOSPHATIDYLINOSITOL-GLYCAN BIOSYNTHESIS CLASS F PROTEIN"/>
    <property type="match status" value="1"/>
</dbReference>
<dbReference type="PANTHER" id="PTHR43157">
    <property type="entry name" value="PHOSPHATIDYLINOSITOL-GLYCAN BIOSYNTHESIS CLASS F PROTEIN-RELATED"/>
    <property type="match status" value="1"/>
</dbReference>
<keyword evidence="1" id="KW-0560">Oxidoreductase</keyword>
<evidence type="ECO:0000313" key="4">
    <source>
        <dbReference type="Proteomes" id="UP000789390"/>
    </source>
</evidence>
<dbReference type="Proteomes" id="UP000789390">
    <property type="component" value="Unassembled WGS sequence"/>
</dbReference>
<dbReference type="EMBL" id="CAKKLH010000036">
    <property type="protein sequence ID" value="CAH0100460.1"/>
    <property type="molecule type" value="Genomic_DNA"/>
</dbReference>
<evidence type="ECO:0000256" key="2">
    <source>
        <dbReference type="RuleBase" id="RU000363"/>
    </source>
</evidence>
<dbReference type="GO" id="GO:0016491">
    <property type="term" value="F:oxidoreductase activity"/>
    <property type="evidence" value="ECO:0007669"/>
    <property type="project" value="UniProtKB-KW"/>
</dbReference>
<reference evidence="3" key="1">
    <citation type="submission" date="2021-11" db="EMBL/GenBank/DDBJ databases">
        <authorList>
            <person name="Schell T."/>
        </authorList>
    </citation>
    <scope>NUCLEOTIDE SEQUENCE</scope>
    <source>
        <strain evidence="3">M5</strain>
    </source>
</reference>
<gene>
    <name evidence="3" type="ORF">DGAL_LOCUS2690</name>
</gene>
<comment type="caution">
    <text evidence="3">The sequence shown here is derived from an EMBL/GenBank/DDBJ whole genome shotgun (WGS) entry which is preliminary data.</text>
</comment>
<evidence type="ECO:0000313" key="3">
    <source>
        <dbReference type="EMBL" id="CAH0100460.1"/>
    </source>
</evidence>
<keyword evidence="4" id="KW-1185">Reference proteome</keyword>
<name>A0A8J2RDI6_9CRUS</name>
<dbReference type="InterPro" id="IPR002347">
    <property type="entry name" value="SDR_fam"/>
</dbReference>
<accession>A0A8J2RDI6</accession>
<dbReference type="PRINTS" id="PR00081">
    <property type="entry name" value="GDHRDH"/>
</dbReference>
<dbReference type="AlphaFoldDB" id="A0A8J2RDI6"/>
<evidence type="ECO:0008006" key="5">
    <source>
        <dbReference type="Google" id="ProtNLM"/>
    </source>
</evidence>